<feature type="region of interest" description="Disordered" evidence="1">
    <location>
        <begin position="297"/>
        <end position="324"/>
    </location>
</feature>
<proteinExistence type="predicted"/>
<sequence length="809" mass="89939">MDVNPDSDLLRVNLHSNVDNSLLFSVPVHARIEAARPSPLREDDVSSPEISTPPSVREPLPPSTQLEAGRKISSTHTAIETTRSHMDRFWPNPKGLGGLSDYTDEDDKDSMGRGAGTPMNNLLDPSVGNTGSQWKKGWNHLPDTFDIHQKPYDPKHAELFGSQALKDAPGVRSSSSYQRLLYPDSIDKSTLINNPMDKENFVDRPNADSGLNEGSTKLAETSIEAKDGIGLSASGHRPALELIMYILLGLFILIALIFAVNCGAMVARYRWEHSHGAKENLRLQHLSELAMSNVNTDSAGTGDCSSTSTADLQPKGVQIDNPDGNKTGTYKRCISAFATFRRKFGPRSLSQQRINRDSDWIWLGRDALAESQHDAAGMNQLESRLLTSATSIDMSKNQSLTRSPLTPTVVPSPEFGTKSHLNAVSTPQQPKMSLTGNYHDSNNRKTTSQKNTLSTCATCHYEGDECSIRILTITMEPENSNSSASRCCVASDMNSSQHLHLPSTVNYQQSQLYRNRHSRYSSSNCHNHQIQDQRRRSAFVFGQSFILDQQNPEWQFSGEIGDLHRFQSQRCRCNRGLASPWRYRGDRHDDSNRTVDNDPEAILSMLNVEGYQTLPSPMPVWQDGANSVTPPCPPLRTSSKLKPPMLLSYYGKQETSPSSVRPTSFPNKKSQQMESLLTTSVTNEIYSLLPDNEEDATLTRKASARSYCPVNPNASNQTYTNNKSTIIDLPRRTRSYSRIYNFEQTAIAPMDNTIKATPRLRRCSTRGPLEPQSISGDNYHHRSIYANCLALPVPTANEEVQLTMSESLS</sequence>
<evidence type="ECO:0000313" key="4">
    <source>
        <dbReference type="Proteomes" id="UP000278807"/>
    </source>
</evidence>
<organism evidence="5">
    <name type="scientific">Rodentolepis nana</name>
    <name type="common">Dwarf tapeworm</name>
    <name type="synonym">Hymenolepis nana</name>
    <dbReference type="NCBI Taxonomy" id="102285"/>
    <lineage>
        <taxon>Eukaryota</taxon>
        <taxon>Metazoa</taxon>
        <taxon>Spiralia</taxon>
        <taxon>Lophotrochozoa</taxon>
        <taxon>Platyhelminthes</taxon>
        <taxon>Cestoda</taxon>
        <taxon>Eucestoda</taxon>
        <taxon>Cyclophyllidea</taxon>
        <taxon>Hymenolepididae</taxon>
        <taxon>Rodentolepis</taxon>
    </lineage>
</organism>
<evidence type="ECO:0000313" key="3">
    <source>
        <dbReference type="EMBL" id="VDO06097.1"/>
    </source>
</evidence>
<feature type="transmembrane region" description="Helical" evidence="2">
    <location>
        <begin position="242"/>
        <end position="267"/>
    </location>
</feature>
<evidence type="ECO:0000256" key="2">
    <source>
        <dbReference type="SAM" id="Phobius"/>
    </source>
</evidence>
<dbReference type="AlphaFoldDB" id="A0A158QIK5"/>
<gene>
    <name evidence="3" type="ORF">HNAJ_LOCUS9550</name>
</gene>
<feature type="region of interest" description="Disordered" evidence="1">
    <location>
        <begin position="651"/>
        <end position="670"/>
    </location>
</feature>
<dbReference type="OrthoDB" id="6261457at2759"/>
<keyword evidence="2" id="KW-1133">Transmembrane helix</keyword>
<feature type="region of interest" description="Disordered" evidence="1">
    <location>
        <begin position="427"/>
        <end position="449"/>
    </location>
</feature>
<evidence type="ECO:0000313" key="5">
    <source>
        <dbReference type="WBParaSite" id="HNAJ_0000955501-mRNA-1"/>
    </source>
</evidence>
<dbReference type="STRING" id="102285.A0A158QIK5"/>
<dbReference type="EMBL" id="UZAE01012652">
    <property type="protein sequence ID" value="VDO06097.1"/>
    <property type="molecule type" value="Genomic_DNA"/>
</dbReference>
<keyword evidence="2" id="KW-0812">Transmembrane</keyword>
<accession>A0A158QIK5</accession>
<dbReference type="Proteomes" id="UP000278807">
    <property type="component" value="Unassembled WGS sequence"/>
</dbReference>
<name>A0A158QIK5_RODNA</name>
<feature type="compositionally biased region" description="Polar residues" evidence="1">
    <location>
        <begin position="653"/>
        <end position="670"/>
    </location>
</feature>
<feature type="region of interest" description="Disordered" evidence="1">
    <location>
        <begin position="37"/>
        <end position="73"/>
    </location>
</feature>
<dbReference type="WBParaSite" id="HNAJ_0000955501-mRNA-1">
    <property type="protein sequence ID" value="HNAJ_0000955501-mRNA-1"/>
    <property type="gene ID" value="HNAJ_0000955501"/>
</dbReference>
<keyword evidence="4" id="KW-1185">Reference proteome</keyword>
<protein>
    <submittedName>
        <fullName evidence="5">TMEM132D_C domain-containing protein</fullName>
    </submittedName>
</protein>
<reference evidence="3 4" key="2">
    <citation type="submission" date="2018-11" db="EMBL/GenBank/DDBJ databases">
        <authorList>
            <consortium name="Pathogen Informatics"/>
        </authorList>
    </citation>
    <scope>NUCLEOTIDE SEQUENCE [LARGE SCALE GENOMIC DNA]</scope>
</reference>
<feature type="region of interest" description="Disordered" evidence="1">
    <location>
        <begin position="87"/>
        <end position="130"/>
    </location>
</feature>
<reference evidence="5" key="1">
    <citation type="submission" date="2016-04" db="UniProtKB">
        <authorList>
            <consortium name="WormBaseParasite"/>
        </authorList>
    </citation>
    <scope>IDENTIFICATION</scope>
</reference>
<evidence type="ECO:0000256" key="1">
    <source>
        <dbReference type="SAM" id="MobiDB-lite"/>
    </source>
</evidence>
<keyword evidence="2" id="KW-0472">Membrane</keyword>
<feature type="compositionally biased region" description="Polar residues" evidence="1">
    <location>
        <begin position="297"/>
        <end position="311"/>
    </location>
</feature>